<evidence type="ECO:0000313" key="1">
    <source>
        <dbReference type="EMBL" id="WNZ44909.1"/>
    </source>
</evidence>
<gene>
    <name evidence="1" type="ORF">Q2T42_24245</name>
</gene>
<name>A0AA96WVA0_LEPBY</name>
<dbReference type="PROSITE" id="PS51257">
    <property type="entry name" value="PROKAR_LIPOPROTEIN"/>
    <property type="match status" value="1"/>
</dbReference>
<reference evidence="1" key="1">
    <citation type="journal article" date="2023" name="Plants (Basel)">
        <title>Genomic Analysis of Leptolyngbya boryana CZ1 Reveals Efficient Carbon Fixation Modules.</title>
        <authorList>
            <person name="Bai X."/>
            <person name="Wang H."/>
            <person name="Cheng W."/>
            <person name="Wang J."/>
            <person name="Ma M."/>
            <person name="Hu H."/>
            <person name="Song Z."/>
            <person name="Ma H."/>
            <person name="Fan Y."/>
            <person name="Du C."/>
            <person name="Xu J."/>
        </authorList>
    </citation>
    <scope>NUCLEOTIDE SEQUENCE</scope>
    <source>
        <strain evidence="1">CZ1</strain>
    </source>
</reference>
<dbReference type="AlphaFoldDB" id="A0AA96WVA0"/>
<proteinExistence type="predicted"/>
<protein>
    <recommendedName>
        <fullName evidence="2">Lipoprotein</fullName>
    </recommendedName>
</protein>
<evidence type="ECO:0008006" key="2">
    <source>
        <dbReference type="Google" id="ProtNLM"/>
    </source>
</evidence>
<dbReference type="EMBL" id="CP130144">
    <property type="protein sequence ID" value="WNZ44909.1"/>
    <property type="molecule type" value="Genomic_DNA"/>
</dbReference>
<dbReference type="RefSeq" id="WP_316426776.1">
    <property type="nucleotide sequence ID" value="NZ_CP130144.1"/>
</dbReference>
<organism evidence="1">
    <name type="scientific">Leptolyngbya boryana CZ1</name>
    <dbReference type="NCBI Taxonomy" id="3060204"/>
    <lineage>
        <taxon>Bacteria</taxon>
        <taxon>Bacillati</taxon>
        <taxon>Cyanobacteriota</taxon>
        <taxon>Cyanophyceae</taxon>
        <taxon>Leptolyngbyales</taxon>
        <taxon>Leptolyngbyaceae</taxon>
        <taxon>Leptolyngbya group</taxon>
        <taxon>Leptolyngbya</taxon>
    </lineage>
</organism>
<sequence length="161" mass="17111">MKVINIWGISSGFVKLGTIVLLLLLLISGCTSSQQPNHSISEPKLYQSWQLKLGDQIAGSTVIGGLGDISIALNGKSVYAPSTGNVYLGQRGCVYFAGTDTPAYLFRLCGLKSPKLGALKAGDAIATGDILQFATLLKQSDGTWALVEPDKSLLERTLKPR</sequence>
<accession>A0AA96WVA0</accession>
<reference evidence="1" key="2">
    <citation type="submission" date="2023-07" db="EMBL/GenBank/DDBJ databases">
        <authorList>
            <person name="Bai X.-H."/>
            <person name="Wang H.-H."/>
            <person name="Wang J."/>
            <person name="Ma M.-Y."/>
            <person name="Hu H.-H."/>
            <person name="Song Z.-L."/>
            <person name="Ma H.-G."/>
            <person name="Fan Y."/>
            <person name="Du C.-Y."/>
            <person name="Xu J.-C."/>
        </authorList>
    </citation>
    <scope>NUCLEOTIDE SEQUENCE</scope>
    <source>
        <strain evidence="1">CZ1</strain>
    </source>
</reference>